<dbReference type="InterPro" id="IPR015018">
    <property type="entry name" value="DUF1905"/>
</dbReference>
<dbReference type="SUPFAM" id="SSF141694">
    <property type="entry name" value="AF2212/PG0164-like"/>
    <property type="match status" value="1"/>
</dbReference>
<evidence type="ECO:0000313" key="1">
    <source>
        <dbReference type="EMBL" id="QMV41225.1"/>
    </source>
</evidence>
<dbReference type="Pfam" id="PF08922">
    <property type="entry name" value="DUF1905"/>
    <property type="match status" value="1"/>
</dbReference>
<keyword evidence="2" id="KW-1185">Reference proteome</keyword>
<name>A0A7G5BW91_9BACL</name>
<reference evidence="1 2" key="1">
    <citation type="submission" date="2019-07" db="EMBL/GenBank/DDBJ databases">
        <authorList>
            <person name="Kim J.K."/>
            <person name="Cheong H.-M."/>
            <person name="Choi Y."/>
            <person name="Hwang K.J."/>
            <person name="Lee S."/>
            <person name="Choi C."/>
        </authorList>
    </citation>
    <scope>NUCLEOTIDE SEQUENCE [LARGE SCALE GENOMIC DNA]</scope>
    <source>
        <strain evidence="1 2">KS 22</strain>
    </source>
</reference>
<dbReference type="Pfam" id="PF13376">
    <property type="entry name" value="OmdA"/>
    <property type="match status" value="1"/>
</dbReference>
<proteinExistence type="predicted"/>
<evidence type="ECO:0000313" key="2">
    <source>
        <dbReference type="Proteomes" id="UP000515679"/>
    </source>
</evidence>
<accession>A0A7G5BW91</accession>
<dbReference type="EMBL" id="CP041969">
    <property type="protein sequence ID" value="QMV41225.1"/>
    <property type="molecule type" value="Genomic_DNA"/>
</dbReference>
<protein>
    <submittedName>
        <fullName evidence="1">DUF1905 domain-containing protein</fullName>
    </submittedName>
</protein>
<dbReference type="Gene3D" id="2.40.30.100">
    <property type="entry name" value="AF2212/PG0164-like"/>
    <property type="match status" value="1"/>
</dbReference>
<dbReference type="InterPro" id="IPR037079">
    <property type="entry name" value="AF2212/PG0164-like_sf"/>
</dbReference>
<gene>
    <name evidence="1" type="ORF">FPL14_08480</name>
</gene>
<organism evidence="1 2">
    <name type="scientific">Cohnella cholangitidis</name>
    <dbReference type="NCBI Taxonomy" id="2598458"/>
    <lineage>
        <taxon>Bacteria</taxon>
        <taxon>Bacillati</taxon>
        <taxon>Bacillota</taxon>
        <taxon>Bacilli</taxon>
        <taxon>Bacillales</taxon>
        <taxon>Paenibacillaceae</taxon>
        <taxon>Cohnella</taxon>
    </lineage>
</organism>
<dbReference type="KEGG" id="cchl:FPL14_08480"/>
<sequence length="154" mass="17205">MQRFNAELIRPEGTGTWTFLKVPFNVEEAYGSKSHVKVKGTLNGNDYRGTLMPDGTGNHFMVVNKVLRDAVGATTGSVVHVTMESDMEVRAVGVPDDLRAELEEHPVANAFFNDLAYSYQKEYVTWIEAAKKLETRRTRIAKSISLLAEGKKLK</sequence>
<dbReference type="Proteomes" id="UP000515679">
    <property type="component" value="Chromosome"/>
</dbReference>
<dbReference type="AlphaFoldDB" id="A0A7G5BW91"/>
<dbReference type="RefSeq" id="WP_182302583.1">
    <property type="nucleotide sequence ID" value="NZ_CP041969.1"/>
</dbReference>